<evidence type="ECO:0000259" key="2">
    <source>
        <dbReference type="PROSITE" id="PS50067"/>
    </source>
</evidence>
<dbReference type="KEGG" id="blac:94349410"/>
<dbReference type="InterPro" id="IPR036961">
    <property type="entry name" value="Kinesin_motor_dom_sf"/>
</dbReference>
<dbReference type="GO" id="GO:0007018">
    <property type="term" value="P:microtubule-based movement"/>
    <property type="evidence" value="ECO:0007669"/>
    <property type="project" value="InterPro"/>
</dbReference>
<sequence>MARSSPASNEMGNVRVYCRARPQNAKELAMASSQHCVLTENERIEVKSSDGSVQKFTFDRVFGEDNDQKSVFENVALPVVQGMLAIEELSSLIV</sequence>
<organism evidence="3 4">
    <name type="scientific">Bremia lactucae</name>
    <name type="common">Lettuce downy mildew</name>
    <dbReference type="NCBI Taxonomy" id="4779"/>
    <lineage>
        <taxon>Eukaryota</taxon>
        <taxon>Sar</taxon>
        <taxon>Stramenopiles</taxon>
        <taxon>Oomycota</taxon>
        <taxon>Peronosporomycetes</taxon>
        <taxon>Peronosporales</taxon>
        <taxon>Peronosporaceae</taxon>
        <taxon>Bremia</taxon>
    </lineage>
</organism>
<dbReference type="InterPro" id="IPR027417">
    <property type="entry name" value="P-loop_NTPase"/>
</dbReference>
<dbReference type="PROSITE" id="PS50067">
    <property type="entry name" value="KINESIN_MOTOR_2"/>
    <property type="match status" value="1"/>
</dbReference>
<proteinExistence type="inferred from homology"/>
<reference evidence="3 4" key="1">
    <citation type="journal article" date="2021" name="Genome Biol.">
        <title>AFLAP: assembly-free linkage analysis pipeline using k-mers from genome sequencing data.</title>
        <authorList>
            <person name="Fletcher K."/>
            <person name="Zhang L."/>
            <person name="Gil J."/>
            <person name="Han R."/>
            <person name="Cavanaugh K."/>
            <person name="Michelmore R."/>
        </authorList>
    </citation>
    <scope>NUCLEOTIDE SEQUENCE [LARGE SCALE GENOMIC DNA]</scope>
    <source>
        <strain evidence="3 4">SF5</strain>
    </source>
</reference>
<dbReference type="GO" id="GO:0005524">
    <property type="term" value="F:ATP binding"/>
    <property type="evidence" value="ECO:0007669"/>
    <property type="project" value="InterPro"/>
</dbReference>
<dbReference type="GO" id="GO:0003777">
    <property type="term" value="F:microtubule motor activity"/>
    <property type="evidence" value="ECO:0007669"/>
    <property type="project" value="InterPro"/>
</dbReference>
<accession>A0A976IE46</accession>
<evidence type="ECO:0000313" key="4">
    <source>
        <dbReference type="Proteomes" id="UP000294530"/>
    </source>
</evidence>
<dbReference type="GO" id="GO:0008017">
    <property type="term" value="F:microtubule binding"/>
    <property type="evidence" value="ECO:0007669"/>
    <property type="project" value="InterPro"/>
</dbReference>
<dbReference type="InterPro" id="IPR001752">
    <property type="entry name" value="Kinesin_motor_dom"/>
</dbReference>
<dbReference type="AlphaFoldDB" id="A0A976IE46"/>
<comment type="caution">
    <text evidence="3">The sequence shown here is derived from an EMBL/GenBank/DDBJ whole genome shotgun (WGS) entry which is preliminary data.</text>
</comment>
<dbReference type="InterPro" id="IPR031852">
    <property type="entry name" value="Vik1/Cik1_MT-bd"/>
</dbReference>
<dbReference type="PANTHER" id="PTHR47972">
    <property type="entry name" value="KINESIN-LIKE PROTEIN KLP-3"/>
    <property type="match status" value="1"/>
</dbReference>
<feature type="domain" description="Kinesin motor" evidence="2">
    <location>
        <begin position="13"/>
        <end position="94"/>
    </location>
</feature>
<evidence type="ECO:0000313" key="3">
    <source>
        <dbReference type="EMBL" id="TDH68567.1"/>
    </source>
</evidence>
<name>A0A976IE46_BRELC</name>
<dbReference type="Proteomes" id="UP000294530">
    <property type="component" value="Unassembled WGS sequence"/>
</dbReference>
<gene>
    <name evidence="3" type="ORF">CCR75_005662</name>
</gene>
<dbReference type="InterPro" id="IPR027640">
    <property type="entry name" value="Kinesin-like_fam"/>
</dbReference>
<dbReference type="RefSeq" id="XP_067818066.1">
    <property type="nucleotide sequence ID" value="XM_067963739.1"/>
</dbReference>
<comment type="similarity">
    <text evidence="1">Belongs to the TRAFAC class myosin-kinesin ATPase superfamily. Kinesin family.</text>
</comment>
<dbReference type="Gene3D" id="3.40.850.10">
    <property type="entry name" value="Kinesin motor domain"/>
    <property type="match status" value="1"/>
</dbReference>
<dbReference type="SUPFAM" id="SSF52540">
    <property type="entry name" value="P-loop containing nucleoside triphosphate hydrolases"/>
    <property type="match status" value="1"/>
</dbReference>
<dbReference type="Pfam" id="PF16796">
    <property type="entry name" value="Microtub_bd"/>
    <property type="match status" value="1"/>
</dbReference>
<evidence type="ECO:0000256" key="1">
    <source>
        <dbReference type="PROSITE-ProRule" id="PRU00283"/>
    </source>
</evidence>
<dbReference type="OrthoDB" id="3176171at2759"/>
<dbReference type="GeneID" id="94349410"/>
<comment type="caution">
    <text evidence="1">Lacks conserved residue(s) required for the propagation of feature annotation.</text>
</comment>
<dbReference type="EMBL" id="SHOA02000016">
    <property type="protein sequence ID" value="TDH68567.1"/>
    <property type="molecule type" value="Genomic_DNA"/>
</dbReference>
<protein>
    <recommendedName>
        <fullName evidence="2">Kinesin motor domain-containing protein</fullName>
    </recommendedName>
</protein>
<keyword evidence="4" id="KW-1185">Reference proteome</keyword>